<evidence type="ECO:0000256" key="1">
    <source>
        <dbReference type="SAM" id="Phobius"/>
    </source>
</evidence>
<protein>
    <submittedName>
        <fullName evidence="2">Uncharacterized protein</fullName>
    </submittedName>
</protein>
<sequence>MHQPWSLGILILISPAIFFVCRLALSERKHVRVSQKRSWFRIRAVFAVSQSIFVDCISVSGDLGHTLCALPHLQGPLRILLNDVNTLNSIAAKHPISPLSLLLFGTYPLSVLACFSMASHALHARTSSAWVRPSCPLFCPVSRPSFPLPFPLCPPLSHTHVSRQAQLSANSNQTPLETIPLQLRSPFSQAQAQALQAYCCCAAAHRLLCLRPHAAAIGPRGSMLPDARRGGVAFRRLHLPAIRPFEQTLGRCVYRCTPPAWLAVHGRAVRACAGSCCTKFTAQVLLYRCAAAMLNSLLAACVLLYKGGEQRIVFLHTPTTTTTSPPFPRSQTRSMR</sequence>
<feature type="transmembrane region" description="Helical" evidence="1">
    <location>
        <begin position="99"/>
        <end position="118"/>
    </location>
</feature>
<gene>
    <name evidence="2" type="ORF">M440DRAFT_188882</name>
</gene>
<accession>A0A2T4CFC6</accession>
<proteinExistence type="predicted"/>
<feature type="transmembrane region" description="Helical" evidence="1">
    <location>
        <begin position="6"/>
        <end position="25"/>
    </location>
</feature>
<evidence type="ECO:0000313" key="3">
    <source>
        <dbReference type="Proteomes" id="UP000240760"/>
    </source>
</evidence>
<dbReference type="EMBL" id="KZ679127">
    <property type="protein sequence ID" value="PTB80267.1"/>
    <property type="molecule type" value="Genomic_DNA"/>
</dbReference>
<keyword evidence="1" id="KW-0472">Membrane</keyword>
<reference evidence="2 3" key="1">
    <citation type="submission" date="2016-07" db="EMBL/GenBank/DDBJ databases">
        <title>Multiple horizontal gene transfer events from other fungi enriched the ability of initially mycotrophic Trichoderma (Ascomycota) to feed on dead plant biomass.</title>
        <authorList>
            <consortium name="DOE Joint Genome Institute"/>
            <person name="Aerts A."/>
            <person name="Atanasova L."/>
            <person name="Chenthamara K."/>
            <person name="Zhang J."/>
            <person name="Grujic M."/>
            <person name="Henrissat B."/>
            <person name="Kuo A."/>
            <person name="Salamov A."/>
            <person name="Lipzen A."/>
            <person name="Labutti K."/>
            <person name="Barry K."/>
            <person name="Miao Y."/>
            <person name="Rahimi M.J."/>
            <person name="Shen Q."/>
            <person name="Grigoriev I.V."/>
            <person name="Kubicek C.P."/>
            <person name="Druzhinina I.S."/>
        </authorList>
    </citation>
    <scope>NUCLEOTIDE SEQUENCE [LARGE SCALE GENOMIC DNA]</scope>
    <source>
        <strain evidence="2 3">ATCC 18648</strain>
    </source>
</reference>
<keyword evidence="3" id="KW-1185">Reference proteome</keyword>
<dbReference type="AlphaFoldDB" id="A0A2T4CFC6"/>
<name>A0A2T4CFC6_TRILO</name>
<dbReference type="Proteomes" id="UP000240760">
    <property type="component" value="Unassembled WGS sequence"/>
</dbReference>
<organism evidence="2 3">
    <name type="scientific">Trichoderma longibrachiatum ATCC 18648</name>
    <dbReference type="NCBI Taxonomy" id="983965"/>
    <lineage>
        <taxon>Eukaryota</taxon>
        <taxon>Fungi</taxon>
        <taxon>Dikarya</taxon>
        <taxon>Ascomycota</taxon>
        <taxon>Pezizomycotina</taxon>
        <taxon>Sordariomycetes</taxon>
        <taxon>Hypocreomycetidae</taxon>
        <taxon>Hypocreales</taxon>
        <taxon>Hypocreaceae</taxon>
        <taxon>Trichoderma</taxon>
    </lineage>
</organism>
<keyword evidence="1" id="KW-1133">Transmembrane helix</keyword>
<evidence type="ECO:0000313" key="2">
    <source>
        <dbReference type="EMBL" id="PTB80267.1"/>
    </source>
</evidence>
<keyword evidence="1" id="KW-0812">Transmembrane</keyword>